<reference evidence="7 8" key="1">
    <citation type="submission" date="2013-05" db="EMBL/GenBank/DDBJ databases">
        <title>Drechslerella stenobrocha genome reveals carnivorous origination and mechanical trapping mechanism of predatory fungi.</title>
        <authorList>
            <person name="Liu X."/>
            <person name="Zhang W."/>
            <person name="Liu K."/>
        </authorList>
    </citation>
    <scope>NUCLEOTIDE SEQUENCE [LARGE SCALE GENOMIC DNA]</scope>
    <source>
        <strain evidence="7 8">248</strain>
    </source>
</reference>
<feature type="compositionally biased region" description="Polar residues" evidence="6">
    <location>
        <begin position="411"/>
        <end position="423"/>
    </location>
</feature>
<dbReference type="OrthoDB" id="978at2759"/>
<evidence type="ECO:0000256" key="4">
    <source>
        <dbReference type="ARBA" id="ARBA00022679"/>
    </source>
</evidence>
<dbReference type="PANTHER" id="PTHR12303">
    <property type="entry name" value="CARNOSINE N-METHYLTRANSFERASE"/>
    <property type="match status" value="1"/>
</dbReference>
<dbReference type="GO" id="GO:0030735">
    <property type="term" value="F:carnosine N-methyltransferase activity"/>
    <property type="evidence" value="ECO:0007669"/>
    <property type="project" value="UniProtKB-EC"/>
</dbReference>
<proteinExistence type="inferred from homology"/>
<keyword evidence="4" id="KW-0808">Transferase</keyword>
<dbReference type="HOGENOM" id="CLU_030612_1_2_1"/>
<dbReference type="EC" id="2.1.1.22" evidence="2"/>
<accession>W7I4T4</accession>
<gene>
    <name evidence="7" type="ORF">DRE_03542</name>
</gene>
<dbReference type="SUPFAM" id="SSF53335">
    <property type="entry name" value="S-adenosyl-L-methionine-dependent methyltransferases"/>
    <property type="match status" value="1"/>
</dbReference>
<evidence type="ECO:0000256" key="6">
    <source>
        <dbReference type="SAM" id="MobiDB-lite"/>
    </source>
</evidence>
<keyword evidence="3" id="KW-0489">Methyltransferase</keyword>
<dbReference type="EMBL" id="KI966412">
    <property type="protein sequence ID" value="EWC47173.1"/>
    <property type="molecule type" value="Genomic_DNA"/>
</dbReference>
<dbReference type="Pfam" id="PF07942">
    <property type="entry name" value="CARME"/>
    <property type="match status" value="1"/>
</dbReference>
<dbReference type="GO" id="GO:0032259">
    <property type="term" value="P:methylation"/>
    <property type="evidence" value="ECO:0007669"/>
    <property type="project" value="UniProtKB-KW"/>
</dbReference>
<organism evidence="7 8">
    <name type="scientific">Drechslerella stenobrocha 248</name>
    <dbReference type="NCBI Taxonomy" id="1043628"/>
    <lineage>
        <taxon>Eukaryota</taxon>
        <taxon>Fungi</taxon>
        <taxon>Dikarya</taxon>
        <taxon>Ascomycota</taxon>
        <taxon>Pezizomycotina</taxon>
        <taxon>Orbiliomycetes</taxon>
        <taxon>Orbiliales</taxon>
        <taxon>Orbiliaceae</taxon>
        <taxon>Drechslerella</taxon>
    </lineage>
</organism>
<evidence type="ECO:0000256" key="1">
    <source>
        <dbReference type="ARBA" id="ARBA00010086"/>
    </source>
</evidence>
<dbReference type="InterPro" id="IPR012901">
    <property type="entry name" value="CARME"/>
</dbReference>
<feature type="region of interest" description="Disordered" evidence="6">
    <location>
        <begin position="489"/>
        <end position="526"/>
    </location>
</feature>
<evidence type="ECO:0000256" key="3">
    <source>
        <dbReference type="ARBA" id="ARBA00022603"/>
    </source>
</evidence>
<keyword evidence="5" id="KW-0949">S-adenosyl-L-methionine</keyword>
<feature type="region of interest" description="Disordered" evidence="6">
    <location>
        <begin position="362"/>
        <end position="424"/>
    </location>
</feature>
<sequence>MDIYTRIRDFKAENFGRPGIADPNSPDEQNVLFAALASFYLYRRAAHFTFTHRRRRNLYSLPLAQQQILVGLNFQPVLDQIDECIENNATFAEAILKSGCASFGIDASKAEQWKNLVDNSDMDKARSTIKQFLRDWSEEGAAERDQCYGPILTAIDKYFGKVLPLCETKILVPGAGLGRLAFEICKRGYSTEGNEFSYHQLLASNFILNGTEEADQYTIHPFCLGFSNHRSRENQTRAVTIPDVHPGTELFKTIEYTITEKTESLEPGVYHYRPSQFFSMSAGEFIDSYNTVESKESFDCVATCFFLDTARNVLQYLETIRHILVEGGIWINNGPLLWHWEGQDASEGREAWGGKKGEVKSFNEAQNQSEEAETPMLPSVGPQPRPGGHDNRPEHLHHHLGPSGFSRPISHAQSHSTTSNSSFDWRGSLEFTLEEIYQLMGMYGFEIIEQGSGKTGYIEDNKNMARYIYEPEYWVAVKTDKVSDLVAASFKPKDSSGDGMHDVGGGDERGGDNNEEKWGGRDAASA</sequence>
<name>W7I4T4_9PEZI</name>
<dbReference type="InterPro" id="IPR029063">
    <property type="entry name" value="SAM-dependent_MTases_sf"/>
</dbReference>
<keyword evidence="8" id="KW-1185">Reference proteome</keyword>
<comment type="similarity">
    <text evidence="1">Belongs to the carnosine N-methyltransferase family.</text>
</comment>
<evidence type="ECO:0000313" key="7">
    <source>
        <dbReference type="EMBL" id="EWC47173.1"/>
    </source>
</evidence>
<dbReference type="Gene3D" id="3.40.50.150">
    <property type="entry name" value="Vaccinia Virus protein VP39"/>
    <property type="match status" value="1"/>
</dbReference>
<dbReference type="SMART" id="SM01296">
    <property type="entry name" value="N2227"/>
    <property type="match status" value="1"/>
</dbReference>
<evidence type="ECO:0000313" key="8">
    <source>
        <dbReference type="Proteomes" id="UP000024837"/>
    </source>
</evidence>
<protein>
    <recommendedName>
        <fullName evidence="2">carnosine N-methyltransferase</fullName>
        <ecNumber evidence="2">2.1.1.22</ecNumber>
    </recommendedName>
</protein>
<evidence type="ECO:0000256" key="5">
    <source>
        <dbReference type="ARBA" id="ARBA00022691"/>
    </source>
</evidence>
<dbReference type="Proteomes" id="UP000024837">
    <property type="component" value="Unassembled WGS sequence"/>
</dbReference>
<dbReference type="AlphaFoldDB" id="W7I4T4"/>
<dbReference type="PANTHER" id="PTHR12303:SF6">
    <property type="entry name" value="CARNOSINE N-METHYLTRANSFERASE"/>
    <property type="match status" value="1"/>
</dbReference>
<feature type="compositionally biased region" description="Basic and acidic residues" evidence="6">
    <location>
        <begin position="491"/>
        <end position="520"/>
    </location>
</feature>
<evidence type="ECO:0000256" key="2">
    <source>
        <dbReference type="ARBA" id="ARBA00012003"/>
    </source>
</evidence>